<gene>
    <name evidence="1" type="ORF">SDC9_170534</name>
</gene>
<proteinExistence type="predicted"/>
<sequence>MFSESALAEKLIFQDSIGHWAEDAILKLTEEGVISDSPMAFATQTK</sequence>
<evidence type="ECO:0000313" key="1">
    <source>
        <dbReference type="EMBL" id="MPN23147.1"/>
    </source>
</evidence>
<reference evidence="1" key="1">
    <citation type="submission" date="2019-08" db="EMBL/GenBank/DDBJ databases">
        <authorList>
            <person name="Kucharzyk K."/>
            <person name="Murdoch R.W."/>
            <person name="Higgins S."/>
            <person name="Loffler F."/>
        </authorList>
    </citation>
    <scope>NUCLEOTIDE SEQUENCE</scope>
</reference>
<dbReference type="EMBL" id="VSSQ01071563">
    <property type="protein sequence ID" value="MPN23147.1"/>
    <property type="molecule type" value="Genomic_DNA"/>
</dbReference>
<dbReference type="AlphaFoldDB" id="A0A645G8B0"/>
<protein>
    <submittedName>
        <fullName evidence="1">Uncharacterized protein</fullName>
    </submittedName>
</protein>
<comment type="caution">
    <text evidence="1">The sequence shown here is derived from an EMBL/GenBank/DDBJ whole genome shotgun (WGS) entry which is preliminary data.</text>
</comment>
<accession>A0A645G8B0</accession>
<name>A0A645G8B0_9ZZZZ</name>
<organism evidence="1">
    <name type="scientific">bioreactor metagenome</name>
    <dbReference type="NCBI Taxonomy" id="1076179"/>
    <lineage>
        <taxon>unclassified sequences</taxon>
        <taxon>metagenomes</taxon>
        <taxon>ecological metagenomes</taxon>
    </lineage>
</organism>